<protein>
    <recommendedName>
        <fullName evidence="1">Extradiol ring-cleavage dioxygenase class III enzyme subunit B domain-containing protein</fullName>
    </recommendedName>
</protein>
<evidence type="ECO:0000313" key="2">
    <source>
        <dbReference type="EMBL" id="KKW42023.1"/>
    </source>
</evidence>
<accession>A0A0G1YEX5</accession>
<dbReference type="Gene3D" id="3.40.830.10">
    <property type="entry name" value="LigB-like"/>
    <property type="match status" value="1"/>
</dbReference>
<evidence type="ECO:0000313" key="3">
    <source>
        <dbReference type="Proteomes" id="UP000033870"/>
    </source>
</evidence>
<dbReference type="EMBL" id="LCRX01000011">
    <property type="protein sequence ID" value="KKW42023.1"/>
    <property type="molecule type" value="Genomic_DNA"/>
</dbReference>
<dbReference type="InterPro" id="IPR004183">
    <property type="entry name" value="Xdiol_dOase_suB"/>
</dbReference>
<comment type="caution">
    <text evidence="2">The sequence shown here is derived from an EMBL/GenBank/DDBJ whole genome shotgun (WGS) entry which is preliminary data.</text>
</comment>
<dbReference type="Pfam" id="PF02900">
    <property type="entry name" value="LigB"/>
    <property type="match status" value="1"/>
</dbReference>
<organism evidence="2 3">
    <name type="scientific">Candidatus Magasanikbacteria bacterium GW2011_GWA2_56_11</name>
    <dbReference type="NCBI Taxonomy" id="1619044"/>
    <lineage>
        <taxon>Bacteria</taxon>
        <taxon>Candidatus Magasanikiibacteriota</taxon>
    </lineage>
</organism>
<dbReference type="NCBIfam" id="TIGR04336">
    <property type="entry name" value="AmmeMemoSam_B"/>
    <property type="match status" value="1"/>
</dbReference>
<dbReference type="CDD" id="cd07951">
    <property type="entry name" value="ED_3B_N_AMMECR1"/>
    <property type="match status" value="1"/>
</dbReference>
<dbReference type="GO" id="GO:0008198">
    <property type="term" value="F:ferrous iron binding"/>
    <property type="evidence" value="ECO:0007669"/>
    <property type="project" value="InterPro"/>
</dbReference>
<feature type="domain" description="Extradiol ring-cleavage dioxygenase class III enzyme subunit B" evidence="1">
    <location>
        <begin position="6"/>
        <end position="256"/>
    </location>
</feature>
<gene>
    <name evidence="2" type="ORF">UY92_C0011G0045</name>
</gene>
<dbReference type="AlphaFoldDB" id="A0A0G1YEX5"/>
<reference evidence="2 3" key="1">
    <citation type="journal article" date="2015" name="Nature">
        <title>rRNA introns, odd ribosomes, and small enigmatic genomes across a large radiation of phyla.</title>
        <authorList>
            <person name="Brown C.T."/>
            <person name="Hug L.A."/>
            <person name="Thomas B.C."/>
            <person name="Sharon I."/>
            <person name="Castelle C.J."/>
            <person name="Singh A."/>
            <person name="Wilkins M.J."/>
            <person name="Williams K.H."/>
            <person name="Banfield J.F."/>
        </authorList>
    </citation>
    <scope>NUCLEOTIDE SEQUENCE [LARGE SCALE GENOMIC DNA]</scope>
</reference>
<dbReference type="GO" id="GO:0016702">
    <property type="term" value="F:oxidoreductase activity, acting on single donors with incorporation of molecular oxygen, incorporation of two atoms of oxygen"/>
    <property type="evidence" value="ECO:0007669"/>
    <property type="project" value="UniProtKB-ARBA"/>
</dbReference>
<dbReference type="SUPFAM" id="SSF53213">
    <property type="entry name" value="LigB-like"/>
    <property type="match status" value="1"/>
</dbReference>
<sequence>MSLAFAAVTPHPPVLIPNIGKEAAAKLEQTKNSLLKLEEELYLSRPHAIIIISPHSSLFPDAFSVNAHTQFVSNFAEFGDITTQKTWKGYPDLAARLGHGGNTKAIALRLVSEERVDYGVSVPLFFLANHLPDIKVLPIGYSHLDPKEHLAFGELLKECIMDTDKRIALIASGDLSHTLTKDSPAGYHPSGEKFDAAMIELLQARNTVGVASLDETLVAQAEQCGYRSILILLGVLKNMDFSFKTYSYEAPFGVGYLAGNFVF</sequence>
<dbReference type="Proteomes" id="UP000033870">
    <property type="component" value="Unassembled WGS sequence"/>
</dbReference>
<proteinExistence type="predicted"/>
<dbReference type="STRING" id="1619044.UY92_C0011G0045"/>
<name>A0A0G1YEX5_9BACT</name>
<evidence type="ECO:0000259" key="1">
    <source>
        <dbReference type="Pfam" id="PF02900"/>
    </source>
</evidence>